<organism evidence="4 5">
    <name type="scientific">Murimonas intestini</name>
    <dbReference type="NCBI Taxonomy" id="1337051"/>
    <lineage>
        <taxon>Bacteria</taxon>
        <taxon>Bacillati</taxon>
        <taxon>Bacillota</taxon>
        <taxon>Clostridia</taxon>
        <taxon>Lachnospirales</taxon>
        <taxon>Lachnospiraceae</taxon>
        <taxon>Murimonas</taxon>
    </lineage>
</organism>
<keyword evidence="5" id="KW-1185">Reference proteome</keyword>
<accession>A0AB73T3G5</accession>
<gene>
    <name evidence="4" type="ORF">C7383_107117</name>
</gene>
<dbReference type="Proteomes" id="UP000245412">
    <property type="component" value="Unassembled WGS sequence"/>
</dbReference>
<evidence type="ECO:0000259" key="3">
    <source>
        <dbReference type="Pfam" id="PF06580"/>
    </source>
</evidence>
<dbReference type="AlphaFoldDB" id="A0AB73T3G5"/>
<dbReference type="InterPro" id="IPR010559">
    <property type="entry name" value="Sig_transdc_His_kin_internal"/>
</dbReference>
<evidence type="ECO:0000256" key="1">
    <source>
        <dbReference type="SAM" id="Phobius"/>
    </source>
</evidence>
<dbReference type="EMBL" id="QGGY01000007">
    <property type="protein sequence ID" value="PWJ75110.1"/>
    <property type="molecule type" value="Genomic_DNA"/>
</dbReference>
<keyword evidence="1" id="KW-0812">Transmembrane</keyword>
<proteinExistence type="predicted"/>
<dbReference type="Pfam" id="PF02518">
    <property type="entry name" value="HATPase_c"/>
    <property type="match status" value="1"/>
</dbReference>
<dbReference type="Pfam" id="PF06580">
    <property type="entry name" value="His_kinase"/>
    <property type="match status" value="1"/>
</dbReference>
<dbReference type="Gene3D" id="3.30.565.10">
    <property type="entry name" value="Histidine kinase-like ATPase, C-terminal domain"/>
    <property type="match status" value="1"/>
</dbReference>
<sequence length="597" mass="67314">MKLSLKMTLLFSVIMAAAILMLSAYTTQISLDGARSYTQSRFMNMSATISRDLEQEIRMMSLTLNELTGNTSFMAALNQFVRDDSKDQKVGNAARMAALQQLYQSPLVERFYRVSFISPNGLYITSLIDKDQEHSSTSEKLYRLYNSLGEIPPAGTDIPYYILSPQSDELSTRQDMLVYGIVQQVYYRGNMLGYISILNEQSTLSHIMNFVDNVDEVEVQAVFDDGSLLFSSTGQVYPLPMDMQTGSMQEWTDPENNTQLEVLHTRIESLGLNLYIIQDSHYAALRNKDLRTSIMRRALLIMLPAIALITLIAFGLTRSIRRLTKKVRQMPAESVLPGNPSTTQALMNVVTSSGDYEIHILEQTYNSMMLRLRDNTLRELALREGALQAQLSALQAQINPHFIYNTLNIISAKSMESGNFDVIEICDQFASMLRYAMDTRSRTATMQDEIENVRNYLTLAKARYEQNLEYTIDVPDDLQDIKVPKLTLQPIVENALTHGYDGINVLRVLTITGKISGENLLLEVHDNGTGFSEEILQNLRQRIDDINAGKVSTEESNGHIGLLNTCLRLYYYSKGSIQMSIRNDNGAVITFSLPVSL</sequence>
<evidence type="ECO:0000313" key="5">
    <source>
        <dbReference type="Proteomes" id="UP000245412"/>
    </source>
</evidence>
<dbReference type="InterPro" id="IPR003594">
    <property type="entry name" value="HATPase_dom"/>
</dbReference>
<dbReference type="GO" id="GO:0000155">
    <property type="term" value="F:phosphorelay sensor kinase activity"/>
    <property type="evidence" value="ECO:0007669"/>
    <property type="project" value="InterPro"/>
</dbReference>
<dbReference type="PANTHER" id="PTHR34220">
    <property type="entry name" value="SENSOR HISTIDINE KINASE YPDA"/>
    <property type="match status" value="1"/>
</dbReference>
<reference evidence="4 5" key="1">
    <citation type="submission" date="2018-05" db="EMBL/GenBank/DDBJ databases">
        <authorList>
            <person name="Goeker M."/>
            <person name="Huntemann M."/>
            <person name="Clum A."/>
            <person name="Pillay M."/>
            <person name="Palaniappan K."/>
            <person name="Varghese N."/>
            <person name="Mikhailova N."/>
            <person name="Stamatis D."/>
            <person name="Reddy T."/>
            <person name="Daum C."/>
            <person name="Shapiro N."/>
            <person name="Ivanova N."/>
            <person name="Kyrpides N."/>
            <person name="Woyke T."/>
        </authorList>
    </citation>
    <scope>NUCLEOTIDE SEQUENCE [LARGE SCALE GENOMIC DNA]</scope>
    <source>
        <strain evidence="4 5">DSM 26524</strain>
    </source>
</reference>
<keyword evidence="1" id="KW-0472">Membrane</keyword>
<dbReference type="GO" id="GO:0016020">
    <property type="term" value="C:membrane"/>
    <property type="evidence" value="ECO:0007669"/>
    <property type="project" value="InterPro"/>
</dbReference>
<keyword evidence="1" id="KW-1133">Transmembrane helix</keyword>
<dbReference type="PANTHER" id="PTHR34220:SF7">
    <property type="entry name" value="SENSOR HISTIDINE KINASE YPDA"/>
    <property type="match status" value="1"/>
</dbReference>
<protein>
    <submittedName>
        <fullName evidence="4">Histidine kinase/DNA gyrase B/HSP90-like ATPase</fullName>
    </submittedName>
</protein>
<dbReference type="SUPFAM" id="SSF55874">
    <property type="entry name" value="ATPase domain of HSP90 chaperone/DNA topoisomerase II/histidine kinase"/>
    <property type="match status" value="1"/>
</dbReference>
<dbReference type="InterPro" id="IPR050640">
    <property type="entry name" value="Bact_2-comp_sensor_kinase"/>
</dbReference>
<comment type="caution">
    <text evidence="4">The sequence shown here is derived from an EMBL/GenBank/DDBJ whole genome shotgun (WGS) entry which is preliminary data.</text>
</comment>
<evidence type="ECO:0000259" key="2">
    <source>
        <dbReference type="Pfam" id="PF02518"/>
    </source>
</evidence>
<evidence type="ECO:0000313" key="4">
    <source>
        <dbReference type="EMBL" id="PWJ75110.1"/>
    </source>
</evidence>
<feature type="domain" description="Histidine kinase/HSP90-like ATPase" evidence="2">
    <location>
        <begin position="486"/>
        <end position="595"/>
    </location>
</feature>
<name>A0AB73T3G5_9FIRM</name>
<dbReference type="InterPro" id="IPR036890">
    <property type="entry name" value="HATPase_C_sf"/>
</dbReference>
<dbReference type="RefSeq" id="WP_257497704.1">
    <property type="nucleotide sequence ID" value="NZ_JANKBI010000007.1"/>
</dbReference>
<feature type="transmembrane region" description="Helical" evidence="1">
    <location>
        <begin position="298"/>
        <end position="316"/>
    </location>
</feature>
<feature type="domain" description="Signal transduction histidine kinase internal region" evidence="3">
    <location>
        <begin position="389"/>
        <end position="468"/>
    </location>
</feature>